<dbReference type="OrthoDB" id="43744at2759"/>
<sequence length="671" mass="74437">MDEKSSSDLPSRFTPRKVVDSDDLSDIKLSPDASQVLYHVKPLYRSTEHATCAIWLADVSSAGSARQFTSGLFNDSAARFHPDGQRLVFLSDRHKAGGPLQLYSINLSGGESSLLFGRENKKGVTAFEISPDGRYVAFRSADEPTPEDQSREKEKDDAKVFGDRRAFDRLRLFSFATGDIRTLDISKDRHVASHTWTTDSKELLFTTWSQPELEFVVEETALERISIAAGAGRSQIIGMYSQTPSDMLICSNGEVVDIQRFTPARLCDSKSVFVHAAEDFSRTTRLYGEVDDAVRTVDLKGDGLVAVEIASGVHTRIDVLDLSSAKRDILFTLYETDNDAIETWDGRRLSDGTCIFVAVKSSVVMQDPPDVWAGTIPHGQPKRGKLKTKLSSHLQWMKEVSKMHTEVLKWVAEDGTELEGIVTFPPGINESGPAEPLPTIMIIHGGPYWRDTLNYVPHFALWQFLLASHGYMVIRPNYRGSQGRGSTFARTAEGGIGKLDWADCESMLDDVVKRGFADSQRLGIGGWSQGGTMTAWGITATKNRFKAGVMGAGISDWGQLAAESDLPDTIANLGGYAPWDTHILSKRVDLNGSAVGHVVDVETPVLILHGEEDQRVPVTQGIAFFRGLRRRSKYPERAQLVIYPREPHVFMEKKHAEDAMKRVIEHFDAWL</sequence>
<comment type="caution">
    <text evidence="7">The sequence shown here is derived from an EMBL/GenBank/DDBJ whole genome shotgun (WGS) entry which is preliminary data.</text>
</comment>
<organism evidence="7 8">
    <name type="scientific">Phellinidium pouzarii</name>
    <dbReference type="NCBI Taxonomy" id="167371"/>
    <lineage>
        <taxon>Eukaryota</taxon>
        <taxon>Fungi</taxon>
        <taxon>Dikarya</taxon>
        <taxon>Basidiomycota</taxon>
        <taxon>Agaricomycotina</taxon>
        <taxon>Agaricomycetes</taxon>
        <taxon>Hymenochaetales</taxon>
        <taxon>Hymenochaetaceae</taxon>
        <taxon>Phellinidium</taxon>
    </lineage>
</organism>
<evidence type="ECO:0000259" key="6">
    <source>
        <dbReference type="Pfam" id="PF00326"/>
    </source>
</evidence>
<dbReference type="InterPro" id="IPR011042">
    <property type="entry name" value="6-blade_b-propeller_TolB-like"/>
</dbReference>
<dbReference type="SUPFAM" id="SSF53474">
    <property type="entry name" value="alpha/beta-Hydrolases"/>
    <property type="match status" value="1"/>
</dbReference>
<dbReference type="Gene3D" id="3.40.50.1820">
    <property type="entry name" value="alpha/beta hydrolase"/>
    <property type="match status" value="1"/>
</dbReference>
<dbReference type="EMBL" id="SGPK01000039">
    <property type="protein sequence ID" value="THH10326.1"/>
    <property type="molecule type" value="Genomic_DNA"/>
</dbReference>
<keyword evidence="2" id="KW-0378">Hydrolase</keyword>
<evidence type="ECO:0000313" key="7">
    <source>
        <dbReference type="EMBL" id="THH10326.1"/>
    </source>
</evidence>
<protein>
    <recommendedName>
        <fullName evidence="4">Dipeptidyl-peptidase V</fullName>
    </recommendedName>
</protein>
<proteinExistence type="inferred from homology"/>
<keyword evidence="8" id="KW-1185">Reference proteome</keyword>
<dbReference type="AlphaFoldDB" id="A0A4S4LEL1"/>
<evidence type="ECO:0000256" key="3">
    <source>
        <dbReference type="ARBA" id="ARBA00022825"/>
    </source>
</evidence>
<dbReference type="InterPro" id="IPR029058">
    <property type="entry name" value="AB_hydrolase_fold"/>
</dbReference>
<feature type="region of interest" description="Disordered" evidence="5">
    <location>
        <begin position="1"/>
        <end position="20"/>
    </location>
</feature>
<gene>
    <name evidence="7" type="ORF">EW145_g1420</name>
</gene>
<evidence type="ECO:0000313" key="8">
    <source>
        <dbReference type="Proteomes" id="UP000308199"/>
    </source>
</evidence>
<evidence type="ECO:0000256" key="5">
    <source>
        <dbReference type="SAM" id="MobiDB-lite"/>
    </source>
</evidence>
<dbReference type="GO" id="GO:0004252">
    <property type="term" value="F:serine-type endopeptidase activity"/>
    <property type="evidence" value="ECO:0007669"/>
    <property type="project" value="TreeGrafter"/>
</dbReference>
<evidence type="ECO:0000256" key="2">
    <source>
        <dbReference type="ARBA" id="ARBA00022801"/>
    </source>
</evidence>
<dbReference type="SUPFAM" id="SSF82171">
    <property type="entry name" value="DPP6 N-terminal domain-like"/>
    <property type="match status" value="1"/>
</dbReference>
<keyword evidence="3" id="KW-0720">Serine protease</keyword>
<dbReference type="InterPro" id="IPR011659">
    <property type="entry name" value="WD40"/>
</dbReference>
<evidence type="ECO:0000256" key="1">
    <source>
        <dbReference type="ARBA" id="ARBA00010040"/>
    </source>
</evidence>
<dbReference type="InterPro" id="IPR001375">
    <property type="entry name" value="Peptidase_S9_cat"/>
</dbReference>
<dbReference type="PANTHER" id="PTHR42776">
    <property type="entry name" value="SERINE PEPTIDASE S9 FAMILY MEMBER"/>
    <property type="match status" value="1"/>
</dbReference>
<dbReference type="GO" id="GO:0006508">
    <property type="term" value="P:proteolysis"/>
    <property type="evidence" value="ECO:0007669"/>
    <property type="project" value="InterPro"/>
</dbReference>
<feature type="domain" description="Peptidase S9 prolyl oligopeptidase catalytic" evidence="6">
    <location>
        <begin position="458"/>
        <end position="671"/>
    </location>
</feature>
<name>A0A4S4LEL1_9AGAM</name>
<keyword evidence="3" id="KW-0645">Protease</keyword>
<dbReference type="Proteomes" id="UP000308199">
    <property type="component" value="Unassembled WGS sequence"/>
</dbReference>
<comment type="similarity">
    <text evidence="1">Belongs to the peptidase S9C family.</text>
</comment>
<dbReference type="Gene3D" id="2.120.10.30">
    <property type="entry name" value="TolB, C-terminal domain"/>
    <property type="match status" value="1"/>
</dbReference>
<dbReference type="Pfam" id="PF07676">
    <property type="entry name" value="PD40"/>
    <property type="match status" value="1"/>
</dbReference>
<accession>A0A4S4LEL1</accession>
<dbReference type="PANTHER" id="PTHR42776:SF27">
    <property type="entry name" value="DIPEPTIDYL PEPTIDASE FAMILY MEMBER 6"/>
    <property type="match status" value="1"/>
</dbReference>
<evidence type="ECO:0000256" key="4">
    <source>
        <dbReference type="ARBA" id="ARBA00032829"/>
    </source>
</evidence>
<dbReference type="Pfam" id="PF00326">
    <property type="entry name" value="Peptidase_S9"/>
    <property type="match status" value="1"/>
</dbReference>
<reference evidence="7 8" key="1">
    <citation type="submission" date="2019-02" db="EMBL/GenBank/DDBJ databases">
        <title>Genome sequencing of the rare red list fungi Phellinidium pouzarii.</title>
        <authorList>
            <person name="Buettner E."/>
            <person name="Kellner H."/>
        </authorList>
    </citation>
    <scope>NUCLEOTIDE SEQUENCE [LARGE SCALE GENOMIC DNA]</scope>
    <source>
        <strain evidence="7 8">DSM 108285</strain>
    </source>
</reference>